<name>A0A4R4S8Z3_9ACTN</name>
<evidence type="ECO:0000313" key="4">
    <source>
        <dbReference type="Proteomes" id="UP000295345"/>
    </source>
</evidence>
<dbReference type="InterPro" id="IPR033248">
    <property type="entry name" value="Transketolase_C"/>
</dbReference>
<sequence>GGGFRVLRRGRACVVVAVGPTLGPVLRATAGLDVTVLHAATVRPFDEITLRTAALAADHPDVVLVEPHLPGASARHVARTLVHVPHRLLALGLDGDEPGLADAVRRFPRQDPRDPRDPRDPLDPNGGV</sequence>
<dbReference type="InterPro" id="IPR009014">
    <property type="entry name" value="Transketo_C/PFOR_II"/>
</dbReference>
<gene>
    <name evidence="3" type="ORF">E1283_36890</name>
</gene>
<dbReference type="AlphaFoldDB" id="A0A4R4S8Z3"/>
<feature type="domain" description="Transketolase C-terminal" evidence="2">
    <location>
        <begin position="4"/>
        <end position="83"/>
    </location>
</feature>
<feature type="non-terminal residue" evidence="3">
    <location>
        <position position="1"/>
    </location>
</feature>
<feature type="region of interest" description="Disordered" evidence="1">
    <location>
        <begin position="94"/>
        <end position="128"/>
    </location>
</feature>
<reference evidence="3 4" key="1">
    <citation type="submission" date="2019-03" db="EMBL/GenBank/DDBJ databases">
        <title>Draft genome sequences of novel Actinobacteria.</title>
        <authorList>
            <person name="Sahin N."/>
            <person name="Ay H."/>
            <person name="Saygin H."/>
        </authorList>
    </citation>
    <scope>NUCLEOTIDE SEQUENCE [LARGE SCALE GENOMIC DNA]</scope>
    <source>
        <strain evidence="3 4">DSM 41900</strain>
    </source>
</reference>
<feature type="compositionally biased region" description="Basic and acidic residues" evidence="1">
    <location>
        <begin position="103"/>
        <end position="122"/>
    </location>
</feature>
<dbReference type="Gene3D" id="3.40.50.920">
    <property type="match status" value="1"/>
</dbReference>
<accession>A0A4R4S8Z3</accession>
<protein>
    <recommendedName>
        <fullName evidence="2">Transketolase C-terminal domain-containing protein</fullName>
    </recommendedName>
</protein>
<proteinExistence type="predicted"/>
<dbReference type="Pfam" id="PF02780">
    <property type="entry name" value="Transketolase_C"/>
    <property type="match status" value="1"/>
</dbReference>
<evidence type="ECO:0000259" key="2">
    <source>
        <dbReference type="Pfam" id="PF02780"/>
    </source>
</evidence>
<evidence type="ECO:0000256" key="1">
    <source>
        <dbReference type="SAM" id="MobiDB-lite"/>
    </source>
</evidence>
<evidence type="ECO:0000313" key="3">
    <source>
        <dbReference type="EMBL" id="TDC58966.1"/>
    </source>
</evidence>
<dbReference type="Proteomes" id="UP000295345">
    <property type="component" value="Unassembled WGS sequence"/>
</dbReference>
<organism evidence="3 4">
    <name type="scientific">Streptomyces hainanensis</name>
    <dbReference type="NCBI Taxonomy" id="402648"/>
    <lineage>
        <taxon>Bacteria</taxon>
        <taxon>Bacillati</taxon>
        <taxon>Actinomycetota</taxon>
        <taxon>Actinomycetes</taxon>
        <taxon>Kitasatosporales</taxon>
        <taxon>Streptomycetaceae</taxon>
        <taxon>Streptomyces</taxon>
    </lineage>
</organism>
<dbReference type="RefSeq" id="WP_279571329.1">
    <property type="nucleotide sequence ID" value="NZ_SMKI01000944.1"/>
</dbReference>
<dbReference type="EMBL" id="SMKI01000944">
    <property type="protein sequence ID" value="TDC58966.1"/>
    <property type="molecule type" value="Genomic_DNA"/>
</dbReference>
<keyword evidence="4" id="KW-1185">Reference proteome</keyword>
<comment type="caution">
    <text evidence="3">The sequence shown here is derived from an EMBL/GenBank/DDBJ whole genome shotgun (WGS) entry which is preliminary data.</text>
</comment>
<dbReference type="SUPFAM" id="SSF52922">
    <property type="entry name" value="TK C-terminal domain-like"/>
    <property type="match status" value="1"/>
</dbReference>